<feature type="transmembrane region" description="Helical" evidence="5">
    <location>
        <begin position="149"/>
        <end position="173"/>
    </location>
</feature>
<feature type="transmembrane region" description="Helical" evidence="5">
    <location>
        <begin position="21"/>
        <end position="44"/>
    </location>
</feature>
<protein>
    <submittedName>
        <fullName evidence="7">MFS transporter</fullName>
    </submittedName>
</protein>
<feature type="transmembrane region" description="Helical" evidence="5">
    <location>
        <begin position="364"/>
        <end position="387"/>
    </location>
</feature>
<feature type="transmembrane region" description="Helical" evidence="5">
    <location>
        <begin position="64"/>
        <end position="82"/>
    </location>
</feature>
<dbReference type="InterPro" id="IPR020846">
    <property type="entry name" value="MFS_dom"/>
</dbReference>
<dbReference type="Pfam" id="PF07690">
    <property type="entry name" value="MFS_1"/>
    <property type="match status" value="1"/>
</dbReference>
<keyword evidence="4 5" id="KW-0472">Membrane</keyword>
<feature type="transmembrane region" description="Helical" evidence="5">
    <location>
        <begin position="120"/>
        <end position="137"/>
    </location>
</feature>
<feature type="transmembrane region" description="Helical" evidence="5">
    <location>
        <begin position="179"/>
        <end position="198"/>
    </location>
</feature>
<dbReference type="SUPFAM" id="SSF103473">
    <property type="entry name" value="MFS general substrate transporter"/>
    <property type="match status" value="1"/>
</dbReference>
<keyword evidence="3 5" id="KW-1133">Transmembrane helix</keyword>
<dbReference type="CDD" id="cd17371">
    <property type="entry name" value="MFS_MucK"/>
    <property type="match status" value="1"/>
</dbReference>
<evidence type="ECO:0000256" key="2">
    <source>
        <dbReference type="ARBA" id="ARBA00022692"/>
    </source>
</evidence>
<feature type="transmembrane region" description="Helical" evidence="5">
    <location>
        <begin position="240"/>
        <end position="258"/>
    </location>
</feature>
<dbReference type="GO" id="GO:0046943">
    <property type="term" value="F:carboxylic acid transmembrane transporter activity"/>
    <property type="evidence" value="ECO:0007669"/>
    <property type="project" value="TreeGrafter"/>
</dbReference>
<evidence type="ECO:0000313" key="8">
    <source>
        <dbReference type="Proteomes" id="UP000242351"/>
    </source>
</evidence>
<feature type="transmembrane region" description="Helical" evidence="5">
    <location>
        <begin position="306"/>
        <end position="325"/>
    </location>
</feature>
<feature type="transmembrane region" description="Helical" evidence="5">
    <location>
        <begin position="393"/>
        <end position="415"/>
    </location>
</feature>
<dbReference type="GO" id="GO:0005886">
    <property type="term" value="C:plasma membrane"/>
    <property type="evidence" value="ECO:0007669"/>
    <property type="project" value="TreeGrafter"/>
</dbReference>
<evidence type="ECO:0000256" key="4">
    <source>
        <dbReference type="ARBA" id="ARBA00023136"/>
    </source>
</evidence>
<dbReference type="Proteomes" id="UP000242351">
    <property type="component" value="Unassembled WGS sequence"/>
</dbReference>
<dbReference type="EMBL" id="PGOZ01000007">
    <property type="protein sequence ID" value="PJI32617.1"/>
    <property type="molecule type" value="Genomic_DNA"/>
</dbReference>
<comment type="subcellular location">
    <subcellularLocation>
        <location evidence="1">Membrane</location>
        <topology evidence="1">Multi-pass membrane protein</topology>
    </subcellularLocation>
</comment>
<dbReference type="InterPro" id="IPR005829">
    <property type="entry name" value="Sugar_transporter_CS"/>
</dbReference>
<dbReference type="InterPro" id="IPR011701">
    <property type="entry name" value="MFS"/>
</dbReference>
<accession>A0A2H9ULP1</accession>
<gene>
    <name evidence="7" type="ORF">CU320_07105</name>
</gene>
<proteinExistence type="predicted"/>
<dbReference type="PROSITE" id="PS50850">
    <property type="entry name" value="MFS"/>
    <property type="match status" value="1"/>
</dbReference>
<feature type="domain" description="Major facilitator superfamily (MFS) profile" evidence="6">
    <location>
        <begin position="25"/>
        <end position="419"/>
    </location>
</feature>
<name>A0A2H9ULP1_9GAMM</name>
<sequence length="426" mass="47273">MDTISSQQHQVEGGNEPKQKVWILAFIFSFLALLVDGADIALLAYSLTSLKQEFSLSNMQAGALGSWTLAGMAIGGFFGGWACDRFGRVRVIVIAIALFSSLTFWLGFVESYDQFKWLRFTSAIGLGALYIACNTLMAEYVPTKYRSTVLATLMTGWTLGSVVATVLAGWLLPEFGWRYLYYIAIIPIVLAFAMYFLVPEPKAWLEARQARLDAKASGILQEKPKNTFKMIFEDALSRRMFILWSFSTAFLQFGYYGVSNWLPAYLETDLGIKFKEMTMYMIGTFLIMMCTKVIAGFIADRIGRRAVFAFGTMGTAIFIPVIVFGNTPDNILWLMLFFGFLYGIPYGINATYMTESFSTKVRGTAVGGAYNVGRLGAVFAPLTIGYFAQGGSIGTGLLIMGIAYFLCGLIPAFFIKDRLFDPQKAD</sequence>
<dbReference type="Gene3D" id="1.20.1250.20">
    <property type="entry name" value="MFS general substrate transporter like domains"/>
    <property type="match status" value="1"/>
</dbReference>
<feature type="transmembrane region" description="Helical" evidence="5">
    <location>
        <begin position="278"/>
        <end position="299"/>
    </location>
</feature>
<feature type="transmembrane region" description="Helical" evidence="5">
    <location>
        <begin position="89"/>
        <end position="108"/>
    </location>
</feature>
<evidence type="ECO:0000259" key="6">
    <source>
        <dbReference type="PROSITE" id="PS50850"/>
    </source>
</evidence>
<feature type="transmembrane region" description="Helical" evidence="5">
    <location>
        <begin position="331"/>
        <end position="352"/>
    </location>
</feature>
<keyword evidence="2 5" id="KW-0812">Transmembrane</keyword>
<evidence type="ECO:0000256" key="3">
    <source>
        <dbReference type="ARBA" id="ARBA00022989"/>
    </source>
</evidence>
<reference evidence="7 8" key="2">
    <citation type="submission" date="2017-12" db="EMBL/GenBank/DDBJ databases">
        <title>Revising the taxonomy of the Acinetobacter lwoffii group: the description of Acinetobacter pseudolwoffii sp. nov. and emended description of Acinetobacter lwoffii.</title>
        <authorList>
            <person name="Nemec A."/>
        </authorList>
    </citation>
    <scope>NUCLEOTIDE SEQUENCE [LARGE SCALE GENOMIC DNA]</scope>
    <source>
        <strain evidence="7 8">ANC 5347</strain>
    </source>
</reference>
<reference evidence="7 8" key="1">
    <citation type="submission" date="2017-11" db="EMBL/GenBank/DDBJ databases">
        <authorList>
            <person name="Han C.G."/>
        </authorList>
    </citation>
    <scope>NUCLEOTIDE SEQUENCE [LARGE SCALE GENOMIC DNA]</scope>
    <source>
        <strain evidence="7 8">ANC 5347</strain>
    </source>
</reference>
<comment type="caution">
    <text evidence="7">The sequence shown here is derived from an EMBL/GenBank/DDBJ whole genome shotgun (WGS) entry which is preliminary data.</text>
</comment>
<evidence type="ECO:0000256" key="1">
    <source>
        <dbReference type="ARBA" id="ARBA00004141"/>
    </source>
</evidence>
<dbReference type="PANTHER" id="PTHR23508:SF10">
    <property type="entry name" value="CARBOXYLIC ACID TRANSPORTER PROTEIN HOMOLOG"/>
    <property type="match status" value="1"/>
</dbReference>
<evidence type="ECO:0000313" key="7">
    <source>
        <dbReference type="EMBL" id="PJI32617.1"/>
    </source>
</evidence>
<dbReference type="PANTHER" id="PTHR23508">
    <property type="entry name" value="CARBOXYLIC ACID TRANSPORTER PROTEIN HOMOLOG"/>
    <property type="match status" value="1"/>
</dbReference>
<dbReference type="AlphaFoldDB" id="A0A2H9ULP1"/>
<dbReference type="InterPro" id="IPR036259">
    <property type="entry name" value="MFS_trans_sf"/>
</dbReference>
<dbReference type="PROSITE" id="PS00216">
    <property type="entry name" value="SUGAR_TRANSPORT_1"/>
    <property type="match status" value="1"/>
</dbReference>
<organism evidence="7 8">
    <name type="scientific">Acinetobacter pseudolwoffii</name>
    <dbReference type="NCBI Taxonomy" id="2053287"/>
    <lineage>
        <taxon>Bacteria</taxon>
        <taxon>Pseudomonadati</taxon>
        <taxon>Pseudomonadota</taxon>
        <taxon>Gammaproteobacteria</taxon>
        <taxon>Moraxellales</taxon>
        <taxon>Moraxellaceae</taxon>
        <taxon>Acinetobacter</taxon>
    </lineage>
</organism>
<evidence type="ECO:0000256" key="5">
    <source>
        <dbReference type="SAM" id="Phobius"/>
    </source>
</evidence>
<dbReference type="PROSITE" id="PS00217">
    <property type="entry name" value="SUGAR_TRANSPORT_2"/>
    <property type="match status" value="1"/>
</dbReference>
<dbReference type="RefSeq" id="WP_100357597.1">
    <property type="nucleotide sequence ID" value="NZ_PGOZ01000007.1"/>
</dbReference>